<evidence type="ECO:0000256" key="8">
    <source>
        <dbReference type="ARBA" id="ARBA00023098"/>
    </source>
</evidence>
<reference evidence="14" key="1">
    <citation type="submission" date="2017-05" db="EMBL/GenBank/DDBJ databases">
        <authorList>
            <person name="Sharma S."/>
            <person name="Sidhu C."/>
            <person name="Pinnaka A.K."/>
        </authorList>
    </citation>
    <scope>NUCLEOTIDE SEQUENCE [LARGE SCALE GENOMIC DNA]</scope>
    <source>
        <strain evidence="14">AK93</strain>
    </source>
</reference>
<organism evidence="13 14">
    <name type="scientific">Alkalilimnicola ehrlichii</name>
    <dbReference type="NCBI Taxonomy" id="351052"/>
    <lineage>
        <taxon>Bacteria</taxon>
        <taxon>Pseudomonadati</taxon>
        <taxon>Pseudomonadota</taxon>
        <taxon>Gammaproteobacteria</taxon>
        <taxon>Chromatiales</taxon>
        <taxon>Ectothiorhodospiraceae</taxon>
        <taxon>Alkalilimnicola</taxon>
    </lineage>
</organism>
<dbReference type="Pfam" id="PF00487">
    <property type="entry name" value="FA_desaturase"/>
    <property type="match status" value="1"/>
</dbReference>
<feature type="transmembrane region" description="Helical" evidence="10">
    <location>
        <begin position="132"/>
        <end position="155"/>
    </location>
</feature>
<protein>
    <submittedName>
        <fullName evidence="13">Acyl-CoA desaturase</fullName>
    </submittedName>
</protein>
<dbReference type="PANTHER" id="PTHR11351">
    <property type="entry name" value="ACYL-COA DESATURASE"/>
    <property type="match status" value="1"/>
</dbReference>
<dbReference type="GO" id="GO:0016020">
    <property type="term" value="C:membrane"/>
    <property type="evidence" value="ECO:0007669"/>
    <property type="project" value="UniProtKB-SubCell"/>
</dbReference>
<dbReference type="GO" id="GO:0006631">
    <property type="term" value="P:fatty acid metabolic process"/>
    <property type="evidence" value="ECO:0007669"/>
    <property type="project" value="UniProtKB-KW"/>
</dbReference>
<accession>A0A3E0WWN7</accession>
<name>A0A3E0WWN7_9GAMM</name>
<comment type="subcellular location">
    <subcellularLocation>
        <location evidence="1">Membrane</location>
        <topology evidence="1">Multi-pass membrane protein</topology>
    </subcellularLocation>
</comment>
<evidence type="ECO:0000256" key="2">
    <source>
        <dbReference type="ARBA" id="ARBA00008749"/>
    </source>
</evidence>
<dbReference type="EMBL" id="NFZW01000007">
    <property type="protein sequence ID" value="RFA37414.1"/>
    <property type="molecule type" value="Genomic_DNA"/>
</dbReference>
<keyword evidence="14" id="KW-1185">Reference proteome</keyword>
<dbReference type="AlphaFoldDB" id="A0A3E0WWN7"/>
<keyword evidence="9 10" id="KW-0472">Membrane</keyword>
<evidence type="ECO:0000256" key="10">
    <source>
        <dbReference type="SAM" id="Phobius"/>
    </source>
</evidence>
<dbReference type="PRINTS" id="PR00075">
    <property type="entry name" value="FACDDSATRASE"/>
</dbReference>
<keyword evidence="4" id="KW-0276">Fatty acid metabolism</keyword>
<evidence type="ECO:0000256" key="6">
    <source>
        <dbReference type="ARBA" id="ARBA00023002"/>
    </source>
</evidence>
<evidence type="ECO:0000256" key="1">
    <source>
        <dbReference type="ARBA" id="ARBA00004141"/>
    </source>
</evidence>
<keyword evidence="8" id="KW-0443">Lipid metabolism</keyword>
<dbReference type="RefSeq" id="WP_116347712.1">
    <property type="nucleotide sequence ID" value="NZ_NFZW01000007.1"/>
</dbReference>
<evidence type="ECO:0000256" key="7">
    <source>
        <dbReference type="ARBA" id="ARBA00023004"/>
    </source>
</evidence>
<keyword evidence="7" id="KW-0408">Iron</keyword>
<comment type="caution">
    <text evidence="13">The sequence shown here is derived from an EMBL/GenBank/DDBJ whole genome shotgun (WGS) entry which is preliminary data.</text>
</comment>
<evidence type="ECO:0000256" key="3">
    <source>
        <dbReference type="ARBA" id="ARBA00022692"/>
    </source>
</evidence>
<comment type="similarity">
    <text evidence="2">Belongs to the fatty acid desaturase type 2 family.</text>
</comment>
<evidence type="ECO:0000256" key="5">
    <source>
        <dbReference type="ARBA" id="ARBA00022989"/>
    </source>
</evidence>
<dbReference type="PANTHER" id="PTHR11351:SF33">
    <property type="entry name" value="DELTA-9 FATTY ACID DESATURASE, DESA"/>
    <property type="match status" value="1"/>
</dbReference>
<gene>
    <name evidence="13" type="ORF">CAL65_08985</name>
</gene>
<proteinExistence type="inferred from homology"/>
<evidence type="ECO:0000259" key="11">
    <source>
        <dbReference type="Pfam" id="PF00487"/>
    </source>
</evidence>
<evidence type="ECO:0000313" key="13">
    <source>
        <dbReference type="EMBL" id="RFA37414.1"/>
    </source>
</evidence>
<feature type="domain" description="Transposase IS204/IS1001/IS1096/IS1165 DDE" evidence="12">
    <location>
        <begin position="265"/>
        <end position="385"/>
    </location>
</feature>
<evidence type="ECO:0000313" key="14">
    <source>
        <dbReference type="Proteomes" id="UP000256763"/>
    </source>
</evidence>
<feature type="transmembrane region" description="Helical" evidence="10">
    <location>
        <begin position="12"/>
        <end position="32"/>
    </location>
</feature>
<dbReference type="Proteomes" id="UP000256763">
    <property type="component" value="Unassembled WGS sequence"/>
</dbReference>
<dbReference type="Pfam" id="PF01610">
    <property type="entry name" value="DDE_Tnp_ISL3"/>
    <property type="match status" value="1"/>
</dbReference>
<keyword evidence="5 10" id="KW-1133">Transmembrane helix</keyword>
<evidence type="ECO:0000259" key="12">
    <source>
        <dbReference type="Pfam" id="PF01610"/>
    </source>
</evidence>
<dbReference type="InterPro" id="IPR005804">
    <property type="entry name" value="FA_desaturase_dom"/>
</dbReference>
<evidence type="ECO:0000256" key="9">
    <source>
        <dbReference type="ARBA" id="ARBA00023136"/>
    </source>
</evidence>
<keyword evidence="6" id="KW-0560">Oxidoreductase</keyword>
<feature type="transmembrane region" description="Helical" evidence="10">
    <location>
        <begin position="161"/>
        <end position="180"/>
    </location>
</feature>
<sequence>MWNGLLQLPWWGYVLVALALTHVTIVAVTVYLHRHQAHRGLDLHPAIAHFFRFWLWLTTGMVTSEWVAIHRKHHAKCETDDDPHSPKVKGLRTVFWRGAELYREAARDPEIVARYGHGTPNDWLERKLYKRFSWLGITLMALANIVLFGPIGLTIWAVQMLWIPLWAAGVINGVGHYWGYRNFEPADASTNISPLGLLVGGEELHNNHHAFPSSAKFSLRPWEFDLGWFYIKNLERLRLAKVKRVAPAPRIQTAKAELDSDTVTAVVVNRLHVMANYGREVIMPTLREELQRADDSCRRLYKRARRSLIRDENLLDSHGKQRLNDVFSLNERLQTVYEYRRRLQQVWKRSSANQEALVKSLQEWCAQAEASGIRALQEFSERLRGYTLAGTAR</sequence>
<evidence type="ECO:0000256" key="4">
    <source>
        <dbReference type="ARBA" id="ARBA00022832"/>
    </source>
</evidence>
<feature type="domain" description="Fatty acid desaturase" evidence="11">
    <location>
        <begin position="10"/>
        <end position="213"/>
    </location>
</feature>
<dbReference type="InterPro" id="IPR002560">
    <property type="entry name" value="Transposase_DDE"/>
</dbReference>
<dbReference type="CDD" id="cd03505">
    <property type="entry name" value="Delta9-FADS-like"/>
    <property type="match status" value="1"/>
</dbReference>
<dbReference type="GO" id="GO:0016717">
    <property type="term" value="F:oxidoreductase activity, acting on paired donors, with oxidation of a pair of donors resulting in the reduction of molecular oxygen to two molecules of water"/>
    <property type="evidence" value="ECO:0007669"/>
    <property type="project" value="InterPro"/>
</dbReference>
<keyword evidence="3 10" id="KW-0812">Transmembrane</keyword>
<dbReference type="InterPro" id="IPR015876">
    <property type="entry name" value="Acyl-CoA_DS"/>
</dbReference>